<keyword evidence="1" id="KW-0812">Transmembrane</keyword>
<organism evidence="3">
    <name type="scientific">Thrips palmi</name>
    <name type="common">Melon thrips</name>
    <dbReference type="NCBI Taxonomy" id="161013"/>
    <lineage>
        <taxon>Eukaryota</taxon>
        <taxon>Metazoa</taxon>
        <taxon>Ecdysozoa</taxon>
        <taxon>Arthropoda</taxon>
        <taxon>Hexapoda</taxon>
        <taxon>Insecta</taxon>
        <taxon>Pterygota</taxon>
        <taxon>Neoptera</taxon>
        <taxon>Paraneoptera</taxon>
        <taxon>Thysanoptera</taxon>
        <taxon>Terebrantia</taxon>
        <taxon>Thripoidea</taxon>
        <taxon>Thripidae</taxon>
        <taxon>Thrips</taxon>
    </lineage>
</organism>
<dbReference type="GeneID" id="117641693"/>
<name>A0A6P8YM65_THRPL</name>
<dbReference type="RefSeq" id="XP_034235107.1">
    <property type="nucleotide sequence ID" value="XM_034379216.1"/>
</dbReference>
<feature type="transmembrane region" description="Helical" evidence="1">
    <location>
        <begin position="78"/>
        <end position="98"/>
    </location>
</feature>
<dbReference type="OrthoDB" id="8194610at2759"/>
<sequence>MALPMALIARAPRRLGDGRGWRLRFWTHPSDGCAANARSWCRTVDLQGPVEPTRDVLCSSLRHQSKNDTCAAETGRSLLDVLLVVLCVALLLAVGVMLRPHPQTHALPDAADLDVPVIPDDPDAPRQRLMSLGIALLLVSLGVCLYTMYRLGFCCMRREYNRARLRSGIPSVNSRLHLISATDLPPTYDAIMLSRGSVHSVDLQPPSYFTIVIQQDDTACSRSSRPGCAGCAAPRTHCCEAAASEAGCASRPQEAG</sequence>
<protein>
    <submittedName>
        <fullName evidence="3">Uncharacterized protein LOC117641693 isoform X1</fullName>
    </submittedName>
</protein>
<keyword evidence="1" id="KW-1133">Transmembrane helix</keyword>
<keyword evidence="2" id="KW-1185">Reference proteome</keyword>
<accession>A0A6P8YM65</accession>
<dbReference type="KEGG" id="tpal:117641693"/>
<dbReference type="InParanoid" id="A0A6P8YM65"/>
<proteinExistence type="predicted"/>
<evidence type="ECO:0000256" key="1">
    <source>
        <dbReference type="SAM" id="Phobius"/>
    </source>
</evidence>
<keyword evidence="1" id="KW-0472">Membrane</keyword>
<reference evidence="3" key="1">
    <citation type="submission" date="2025-08" db="UniProtKB">
        <authorList>
            <consortium name="RefSeq"/>
        </authorList>
    </citation>
    <scope>IDENTIFICATION</scope>
    <source>
        <tissue evidence="3">Total insect</tissue>
    </source>
</reference>
<dbReference type="Proteomes" id="UP000515158">
    <property type="component" value="Unplaced"/>
</dbReference>
<evidence type="ECO:0000313" key="3">
    <source>
        <dbReference type="RefSeq" id="XP_034235107.1"/>
    </source>
</evidence>
<gene>
    <name evidence="3" type="primary">LOC117641693</name>
</gene>
<evidence type="ECO:0000313" key="2">
    <source>
        <dbReference type="Proteomes" id="UP000515158"/>
    </source>
</evidence>
<feature type="transmembrane region" description="Helical" evidence="1">
    <location>
        <begin position="129"/>
        <end position="149"/>
    </location>
</feature>
<dbReference type="AlphaFoldDB" id="A0A6P8YM65"/>